<protein>
    <submittedName>
        <fullName evidence="3">Transposase putative</fullName>
    </submittedName>
</protein>
<organism evidence="3 4">
    <name type="scientific">Vigna unguiculata</name>
    <name type="common">Cowpea</name>
    <dbReference type="NCBI Taxonomy" id="3917"/>
    <lineage>
        <taxon>Eukaryota</taxon>
        <taxon>Viridiplantae</taxon>
        <taxon>Streptophyta</taxon>
        <taxon>Embryophyta</taxon>
        <taxon>Tracheophyta</taxon>
        <taxon>Spermatophyta</taxon>
        <taxon>Magnoliopsida</taxon>
        <taxon>eudicotyledons</taxon>
        <taxon>Gunneridae</taxon>
        <taxon>Pentapetalae</taxon>
        <taxon>rosids</taxon>
        <taxon>fabids</taxon>
        <taxon>Fabales</taxon>
        <taxon>Fabaceae</taxon>
        <taxon>Papilionoideae</taxon>
        <taxon>50 kb inversion clade</taxon>
        <taxon>NPAAA clade</taxon>
        <taxon>indigoferoid/millettioid clade</taxon>
        <taxon>Phaseoleae</taxon>
        <taxon>Vigna</taxon>
    </lineage>
</organism>
<evidence type="ECO:0000313" key="4">
    <source>
        <dbReference type="Proteomes" id="UP000501690"/>
    </source>
</evidence>
<gene>
    <name evidence="3" type="ORF">DEO72_LG10g2299</name>
</gene>
<dbReference type="Proteomes" id="UP000501690">
    <property type="component" value="Linkage Group LG10"/>
</dbReference>
<dbReference type="EMBL" id="CP039354">
    <property type="protein sequence ID" value="QCE11066.1"/>
    <property type="molecule type" value="Genomic_DNA"/>
</dbReference>
<feature type="region of interest" description="Disordered" evidence="1">
    <location>
        <begin position="1"/>
        <end position="38"/>
    </location>
</feature>
<proteinExistence type="predicted"/>
<sequence>MSSSNDRVSLSDSGSERSRDSGSSRDDTSDREEMGSIRRIPMERVVEVMEDPPEELAKSNWPAKTGYEWVAADRDIVAPERVTTVECVCHGREGSAEEFFYMYMCHFSQLHIWLPFDEFTMGVLRLLNVAPTQLHPNSWAYLQAFRLLCMALYLEPSPRAFLYFFVTRPKSPITWLLLISRPGLNRLDVFTQSFKHLKDGFFKIVVISREDLSVVEKDVVDTLMQFSDKMPTKGLVRAVKARAAGNIKVPNLQDSLVDVHVHGGTKRKAELPTRPGKGKDMKKVRAVMMGAGSASGVKGPEAGLVELPETTVQKDIEINVLESLMDSIDNMEPKALVKALVEFSRPEAGSVSYTQRDVYKRQGRKLGQSLIHNETCIRDRAGSWVSLLYTTRRV</sequence>
<dbReference type="PANTHER" id="PTHR31099:SF49">
    <property type="entry name" value="MYOSIN HEAVY CHAIN-LIKE PROTEIN"/>
    <property type="match status" value="1"/>
</dbReference>
<name>A0A4D6NBI9_VIGUN</name>
<feature type="domain" description="Transposase (putative) gypsy type" evidence="2">
    <location>
        <begin position="109"/>
        <end position="168"/>
    </location>
</feature>
<dbReference type="AlphaFoldDB" id="A0A4D6NBI9"/>
<dbReference type="InterPro" id="IPR007321">
    <property type="entry name" value="Transposase_28"/>
</dbReference>
<dbReference type="PANTHER" id="PTHR31099">
    <property type="entry name" value="OS06G0165300 PROTEIN"/>
    <property type="match status" value="1"/>
</dbReference>
<keyword evidence="4" id="KW-1185">Reference proteome</keyword>
<dbReference type="Pfam" id="PF04195">
    <property type="entry name" value="Transposase_28"/>
    <property type="match status" value="1"/>
</dbReference>
<evidence type="ECO:0000259" key="2">
    <source>
        <dbReference type="Pfam" id="PF04195"/>
    </source>
</evidence>
<feature type="compositionally biased region" description="Basic and acidic residues" evidence="1">
    <location>
        <begin position="14"/>
        <end position="38"/>
    </location>
</feature>
<reference evidence="3 4" key="1">
    <citation type="submission" date="2019-04" db="EMBL/GenBank/DDBJ databases">
        <title>An improved genome assembly and genetic linkage map for asparagus bean, Vigna unguiculata ssp. sesquipedialis.</title>
        <authorList>
            <person name="Xia Q."/>
            <person name="Zhang R."/>
            <person name="Dong Y."/>
        </authorList>
    </citation>
    <scope>NUCLEOTIDE SEQUENCE [LARGE SCALE GENOMIC DNA]</scope>
    <source>
        <tissue evidence="3">Leaf</tissue>
    </source>
</reference>
<accession>A0A4D6NBI9</accession>
<evidence type="ECO:0000256" key="1">
    <source>
        <dbReference type="SAM" id="MobiDB-lite"/>
    </source>
</evidence>
<feature type="compositionally biased region" description="Low complexity" evidence="1">
    <location>
        <begin position="1"/>
        <end position="13"/>
    </location>
</feature>
<evidence type="ECO:0000313" key="3">
    <source>
        <dbReference type="EMBL" id="QCE11066.1"/>
    </source>
</evidence>